<evidence type="ECO:0000256" key="2">
    <source>
        <dbReference type="ARBA" id="ARBA00023002"/>
    </source>
</evidence>
<protein>
    <submittedName>
        <fullName evidence="6">NAD-dependent succinate-semialdehyde dehydrogenase</fullName>
    </submittedName>
</protein>
<dbReference type="FunFam" id="3.40.309.10:FF:000009">
    <property type="entry name" value="Aldehyde dehydrogenase A"/>
    <property type="match status" value="1"/>
</dbReference>
<dbReference type="FunFam" id="3.40.605.10:FF:000007">
    <property type="entry name" value="NAD/NADP-dependent betaine aldehyde dehydrogenase"/>
    <property type="match status" value="1"/>
</dbReference>
<dbReference type="Gene3D" id="3.40.309.10">
    <property type="entry name" value="Aldehyde Dehydrogenase, Chain A, domain 2"/>
    <property type="match status" value="1"/>
</dbReference>
<dbReference type="PROSITE" id="PS00687">
    <property type="entry name" value="ALDEHYDE_DEHYDR_GLU"/>
    <property type="match status" value="1"/>
</dbReference>
<dbReference type="GO" id="GO:0016620">
    <property type="term" value="F:oxidoreductase activity, acting on the aldehyde or oxo group of donors, NAD or NADP as acceptor"/>
    <property type="evidence" value="ECO:0007669"/>
    <property type="project" value="InterPro"/>
</dbReference>
<dbReference type="SUPFAM" id="SSF53720">
    <property type="entry name" value="ALDH-like"/>
    <property type="match status" value="1"/>
</dbReference>
<dbReference type="PANTHER" id="PTHR43353:SF5">
    <property type="entry name" value="SUCCINATE-SEMIALDEHYDE DEHYDROGENASE, MITOCHONDRIAL"/>
    <property type="match status" value="1"/>
</dbReference>
<keyword evidence="2 4" id="KW-0560">Oxidoreductase</keyword>
<dbReference type="PANTHER" id="PTHR43353">
    <property type="entry name" value="SUCCINATE-SEMIALDEHYDE DEHYDROGENASE, MITOCHONDRIAL"/>
    <property type="match status" value="1"/>
</dbReference>
<dbReference type="InterPro" id="IPR016163">
    <property type="entry name" value="Ald_DH_C"/>
</dbReference>
<dbReference type="RefSeq" id="WP_191143457.1">
    <property type="nucleotide sequence ID" value="NZ_JACXAF010000003.1"/>
</dbReference>
<feature type="domain" description="Aldehyde dehydrogenase" evidence="5">
    <location>
        <begin position="17"/>
        <end position="471"/>
    </location>
</feature>
<dbReference type="InterPro" id="IPR016161">
    <property type="entry name" value="Ald_DH/histidinol_DH"/>
</dbReference>
<keyword evidence="7" id="KW-1185">Reference proteome</keyword>
<evidence type="ECO:0000313" key="6">
    <source>
        <dbReference type="EMBL" id="MBD1388343.1"/>
    </source>
</evidence>
<name>A0A8J6QH84_9GAMM</name>
<dbReference type="AlphaFoldDB" id="A0A8J6QH84"/>
<dbReference type="Pfam" id="PF00171">
    <property type="entry name" value="Aldedh"/>
    <property type="match status" value="1"/>
</dbReference>
<dbReference type="InterPro" id="IPR050740">
    <property type="entry name" value="Aldehyde_DH_Superfamily"/>
</dbReference>
<evidence type="ECO:0000256" key="3">
    <source>
        <dbReference type="PROSITE-ProRule" id="PRU10007"/>
    </source>
</evidence>
<evidence type="ECO:0000256" key="1">
    <source>
        <dbReference type="ARBA" id="ARBA00009986"/>
    </source>
</evidence>
<reference evidence="6" key="1">
    <citation type="submission" date="2020-09" db="EMBL/GenBank/DDBJ databases">
        <title>A novel bacterium of genus Neiella, isolated from South China Sea.</title>
        <authorList>
            <person name="Huang H."/>
            <person name="Mo K."/>
            <person name="Hu Y."/>
        </authorList>
    </citation>
    <scope>NUCLEOTIDE SEQUENCE</scope>
    <source>
        <strain evidence="6">HB171785</strain>
    </source>
</reference>
<comment type="similarity">
    <text evidence="1 4">Belongs to the aldehyde dehydrogenase family.</text>
</comment>
<dbReference type="InterPro" id="IPR016162">
    <property type="entry name" value="Ald_DH_N"/>
</dbReference>
<dbReference type="Proteomes" id="UP000638014">
    <property type="component" value="Unassembled WGS sequence"/>
</dbReference>
<dbReference type="CDD" id="cd07103">
    <property type="entry name" value="ALDH_F5_SSADH_GabD"/>
    <property type="match status" value="1"/>
</dbReference>
<dbReference type="EMBL" id="JACXAF010000003">
    <property type="protein sequence ID" value="MBD1388343.1"/>
    <property type="molecule type" value="Genomic_DNA"/>
</dbReference>
<comment type="caution">
    <text evidence="6">The sequence shown here is derived from an EMBL/GenBank/DDBJ whole genome shotgun (WGS) entry which is preliminary data.</text>
</comment>
<proteinExistence type="inferred from homology"/>
<sequence>MTTNQYQMLINGELVSSSTTFEVVNPDNEEVIGHVPQMDPEQVEQVLASAQAGFDVWSKTSLAEREALMLKYAEVLEAHKDEIIDLLIAETGKPLDNAEYDFGMFTTCLRYFIEEAKRVDQPVIVDPDGRFHHYVTRQPLGVVVGFLAWNFPLLNLGYKLGPALAAGCASIIKPSQVTPLASLRCAELALEVGFPPGVINIITSSDYDVTNPLLTSDIPALFTMIGSTNSGVKAMRTACTSIKHFSVELGGNAPVIIYDDADVKKAARNIVDLKFTNSGQVCVSANRCFVHESVYQEFLAEAKAHAEGLVLGAGRQQGRLMGPVINEKERSRIQGLIDSAVAAGAKVELGGKAPADRKGFYLQPTILSNVSTDMEVASDEIFGPVLPVIPYSDDDDIIAMANDCEFGLAAYVYTTNLQRGMQAANQITAGSVCVNEVHYAVHLPHGGLKQSGVGKDCSRYSLQEYLTNKRVSVLVND</sequence>
<dbReference type="InterPro" id="IPR015590">
    <property type="entry name" value="Aldehyde_DH_dom"/>
</dbReference>
<evidence type="ECO:0000259" key="5">
    <source>
        <dbReference type="Pfam" id="PF00171"/>
    </source>
</evidence>
<gene>
    <name evidence="6" type="ORF">IC617_02785</name>
</gene>
<feature type="active site" evidence="3">
    <location>
        <position position="248"/>
    </location>
</feature>
<evidence type="ECO:0000313" key="7">
    <source>
        <dbReference type="Proteomes" id="UP000638014"/>
    </source>
</evidence>
<organism evidence="6 7">
    <name type="scientific">Neiella litorisoli</name>
    <dbReference type="NCBI Taxonomy" id="2771431"/>
    <lineage>
        <taxon>Bacteria</taxon>
        <taxon>Pseudomonadati</taxon>
        <taxon>Pseudomonadota</taxon>
        <taxon>Gammaproteobacteria</taxon>
        <taxon>Alteromonadales</taxon>
        <taxon>Echinimonadaceae</taxon>
        <taxon>Neiella</taxon>
    </lineage>
</organism>
<evidence type="ECO:0000256" key="4">
    <source>
        <dbReference type="RuleBase" id="RU003345"/>
    </source>
</evidence>
<dbReference type="InterPro" id="IPR029510">
    <property type="entry name" value="Ald_DH_CS_GLU"/>
</dbReference>
<dbReference type="Gene3D" id="3.40.605.10">
    <property type="entry name" value="Aldehyde Dehydrogenase, Chain A, domain 1"/>
    <property type="match status" value="1"/>
</dbReference>
<accession>A0A8J6QH84</accession>